<evidence type="ECO:0000259" key="11">
    <source>
        <dbReference type="PROSITE" id="PS52004"/>
    </source>
</evidence>
<name>A0ABP5GX58_9ACTN</name>
<dbReference type="InterPro" id="IPR036736">
    <property type="entry name" value="ACP-like_sf"/>
</dbReference>
<dbReference type="InterPro" id="IPR016035">
    <property type="entry name" value="Acyl_Trfase/lysoPLipase"/>
</dbReference>
<dbReference type="Gene3D" id="3.40.47.10">
    <property type="match status" value="1"/>
</dbReference>
<dbReference type="PROSITE" id="PS52004">
    <property type="entry name" value="KS3_2"/>
    <property type="match status" value="1"/>
</dbReference>
<gene>
    <name evidence="12" type="ORF">GCM10009757_41400</name>
</gene>
<dbReference type="SMART" id="SM01294">
    <property type="entry name" value="PKS_PP_betabranch"/>
    <property type="match status" value="1"/>
</dbReference>
<dbReference type="InterPro" id="IPR036299">
    <property type="entry name" value="Polyketide_synth_docking_sf"/>
</dbReference>
<sequence>MADEDKLRDYLKRAIADARDARRRLQEAEDRTHEPVAIVGMACRFPGGVDSPESLWRLVRDGTDAVGEFPANRGWDLGALYDPDPDRTGTSYTRWGGFLYDADEFDAGFFGMSPREATATDPQQRLLLRTAWEALEDAGIVPGTLRGSRTGVFVGAMYSDYASRMAKAPGEFEGYLFSGSAGSVAAGRLAYTYGLEGPAVAVDTACSSSLVALHLAAGALRQGECDLALAGGVTVMSDPVAFIEFSRQRGLAADGRCKSFSAAADGTGWSEGVGLLLVERLSDARRNGHRILAVIRGSAVNQDGASNGLTAPNGPSQERVIRQALANARLTPDAVDAVEAHGTGTTLGDPIEARALLATYGRGRESGPPLWLGSLKSNIGHAQAAAGVGGVIKMVQAMRHGQLPRTLHADEPTPHIDWDTAGIRLLTEHTPWPDTGRPRRAGVSSFGFGGTNAHLIVEQAEPAHHPEPPAATWTPPLVPWLVSGRDTAGLRAQAARLHTHLTADPTVRPLDVAHTLATTRAALDQRAAVLGSTREELLTGLAALAGEGSALPPPVHQGALGFVFTGQGAQRAHMGSELYAAFPVFAEAFDTVCAALDPLLPRPLREVIADGTDLGDTRFTQPALFAVEVALFRLITSWGIRPDVLAGHSIGELAAAHVAGVLTLDDACVLVAARARLMGALPAGGAMAAVEAAEDEVLPLLAGEDRIAVAAVNGPRAVVVSGEEPAVERVVDRLRSQGRRTRRLTVSHAFHSPLMDPMLEEFGKIAAGLHYRPPRIPLVSALTGEPADPALLTDPAYWVRHVREPVRFADAVRAMEAEDVSTLLEVGPDAVLAVLARETLDEDRDPLTLPALRRGRPEPDTLLAAVGALHTRGVAVDWPAYFAGTGAAVVKLPAQALRRDRYWLEPAEQDGGAPGLRPTGHPLLGAAFPLPGSTDRVFTGRLPERAHPWLAEPVTAAAALAETGLRAGAEAGAAELAEFTLTAPLLTPARGAVELQVTVGGPDGEGLRPLSIHARPETPDGAAPWTEHARGRLGTPSAAPPSGAGPADGTAVHARLDSALAGRAARFGLHPALLGTVLRDHPFRAAPGTVSVPERWRGLRVHRTGATAVRAVFTATGERTAAVRLTDEDGRPVATIDALTYRDLPAARLVPADAGTGAGPAAPAPPGPEPAGPPSAADAPARGPAAGPEERRQAVLTLVRQEVAGVLGHRDPHTLALERSFQDAGFDSMTAVQLRDRLSTATGLRLPATVVFDHPSPAALARYLLGALTAAEAGPGTEGPPPLSTQLDWLEATVAALPAQPEGLDRDAIGARLRTVLHRLAPTAGPTPPPEGPGDAGSRIAGASADEIFDFIDSELGRGSGR</sequence>
<feature type="region of interest" description="Disordered" evidence="9">
    <location>
        <begin position="1321"/>
        <end position="1340"/>
    </location>
</feature>
<keyword evidence="3" id="KW-0596">Phosphopantetheine</keyword>
<feature type="compositionally biased region" description="Pro residues" evidence="9">
    <location>
        <begin position="1162"/>
        <end position="1173"/>
    </location>
</feature>
<dbReference type="InterPro" id="IPR014030">
    <property type="entry name" value="Ketoacyl_synth_N"/>
</dbReference>
<dbReference type="InterPro" id="IPR001227">
    <property type="entry name" value="Ac_transferase_dom_sf"/>
</dbReference>
<dbReference type="CDD" id="cd00833">
    <property type="entry name" value="PKS"/>
    <property type="match status" value="1"/>
</dbReference>
<dbReference type="InterPro" id="IPR050091">
    <property type="entry name" value="PKS_NRPS_Biosynth_Enz"/>
</dbReference>
<protein>
    <submittedName>
        <fullName evidence="12">Uncharacterized protein</fullName>
    </submittedName>
</protein>
<accession>A0ABP5GX58</accession>
<dbReference type="SUPFAM" id="SSF101173">
    <property type="entry name" value="Docking domain B of the erythromycin polyketide synthase (DEBS)"/>
    <property type="match status" value="1"/>
</dbReference>
<dbReference type="InterPro" id="IPR006162">
    <property type="entry name" value="Ppantetheine_attach_site"/>
</dbReference>
<keyword evidence="6" id="KW-0045">Antibiotic biosynthesis</keyword>
<dbReference type="Gene3D" id="1.10.1200.10">
    <property type="entry name" value="ACP-like"/>
    <property type="match status" value="1"/>
</dbReference>
<dbReference type="InterPro" id="IPR032821">
    <property type="entry name" value="PKS_assoc"/>
</dbReference>
<dbReference type="InterPro" id="IPR018201">
    <property type="entry name" value="Ketoacyl_synth_AS"/>
</dbReference>
<dbReference type="SUPFAM" id="SSF52151">
    <property type="entry name" value="FabD/lysophospholipase-like"/>
    <property type="match status" value="1"/>
</dbReference>
<dbReference type="Gene3D" id="3.30.70.3290">
    <property type="match status" value="1"/>
</dbReference>
<dbReference type="InterPro" id="IPR014031">
    <property type="entry name" value="Ketoacyl_synth_C"/>
</dbReference>
<keyword evidence="13" id="KW-1185">Reference proteome</keyword>
<dbReference type="InterPro" id="IPR049552">
    <property type="entry name" value="PKS_DH_N"/>
</dbReference>
<dbReference type="InterPro" id="IPR016036">
    <property type="entry name" value="Malonyl_transacylase_ACP-bd"/>
</dbReference>
<keyword evidence="8" id="KW-0012">Acyltransferase</keyword>
<comment type="caution">
    <text evidence="12">The sequence shown here is derived from an EMBL/GenBank/DDBJ whole genome shotgun (WGS) entry which is preliminary data.</text>
</comment>
<evidence type="ECO:0000313" key="12">
    <source>
        <dbReference type="EMBL" id="GAA2059766.1"/>
    </source>
</evidence>
<evidence type="ECO:0000256" key="5">
    <source>
        <dbReference type="ARBA" id="ARBA00022679"/>
    </source>
</evidence>
<dbReference type="EMBL" id="BAAANQ010000009">
    <property type="protein sequence ID" value="GAA2059766.1"/>
    <property type="molecule type" value="Genomic_DNA"/>
</dbReference>
<dbReference type="SMART" id="SM00826">
    <property type="entry name" value="PKS_DH"/>
    <property type="match status" value="1"/>
</dbReference>
<feature type="compositionally biased region" description="Low complexity" evidence="9">
    <location>
        <begin position="1151"/>
        <end position="1161"/>
    </location>
</feature>
<evidence type="ECO:0000259" key="10">
    <source>
        <dbReference type="PROSITE" id="PS50075"/>
    </source>
</evidence>
<evidence type="ECO:0000256" key="3">
    <source>
        <dbReference type="ARBA" id="ARBA00022450"/>
    </source>
</evidence>
<dbReference type="Pfam" id="PF00550">
    <property type="entry name" value="PP-binding"/>
    <property type="match status" value="1"/>
</dbReference>
<dbReference type="InterPro" id="IPR009081">
    <property type="entry name" value="PP-bd_ACP"/>
</dbReference>
<evidence type="ECO:0000256" key="9">
    <source>
        <dbReference type="SAM" id="MobiDB-lite"/>
    </source>
</evidence>
<evidence type="ECO:0000256" key="2">
    <source>
        <dbReference type="ARBA" id="ARBA00004792"/>
    </source>
</evidence>
<dbReference type="PROSITE" id="PS00012">
    <property type="entry name" value="PHOSPHOPANTETHEINE"/>
    <property type="match status" value="1"/>
</dbReference>
<keyword evidence="5" id="KW-0808">Transferase</keyword>
<dbReference type="SUPFAM" id="SSF47336">
    <property type="entry name" value="ACP-like"/>
    <property type="match status" value="1"/>
</dbReference>
<dbReference type="Gene3D" id="3.10.129.110">
    <property type="entry name" value="Polyketide synthase dehydratase"/>
    <property type="match status" value="2"/>
</dbReference>
<evidence type="ECO:0000256" key="6">
    <source>
        <dbReference type="ARBA" id="ARBA00023194"/>
    </source>
</evidence>
<comment type="pathway">
    <text evidence="2">Antibiotic biosynthesis.</text>
</comment>
<evidence type="ECO:0000256" key="4">
    <source>
        <dbReference type="ARBA" id="ARBA00022553"/>
    </source>
</evidence>
<feature type="compositionally biased region" description="Low complexity" evidence="9">
    <location>
        <begin position="1034"/>
        <end position="1050"/>
    </location>
</feature>
<dbReference type="InterPro" id="IPR020807">
    <property type="entry name" value="PKS_DH"/>
</dbReference>
<dbReference type="InterPro" id="IPR014043">
    <property type="entry name" value="Acyl_transferase_dom"/>
</dbReference>
<dbReference type="InterPro" id="IPR020806">
    <property type="entry name" value="PKS_PP-bd"/>
</dbReference>
<dbReference type="Gene3D" id="3.40.366.10">
    <property type="entry name" value="Malonyl-Coenzyme A Acyl Carrier Protein, domain 2"/>
    <property type="match status" value="1"/>
</dbReference>
<dbReference type="Pfam" id="PF00698">
    <property type="entry name" value="Acyl_transf_1"/>
    <property type="match status" value="1"/>
</dbReference>
<dbReference type="InterPro" id="IPR016039">
    <property type="entry name" value="Thiolase-like"/>
</dbReference>
<dbReference type="Pfam" id="PF08990">
    <property type="entry name" value="Docking"/>
    <property type="match status" value="1"/>
</dbReference>
<evidence type="ECO:0000256" key="8">
    <source>
        <dbReference type="ARBA" id="ARBA00023315"/>
    </source>
</evidence>
<feature type="domain" description="Ketosynthase family 3 (KS3)" evidence="11">
    <location>
        <begin position="33"/>
        <end position="459"/>
    </location>
</feature>
<evidence type="ECO:0000256" key="7">
    <source>
        <dbReference type="ARBA" id="ARBA00023268"/>
    </source>
</evidence>
<dbReference type="PROSITE" id="PS00606">
    <property type="entry name" value="KS3_1"/>
    <property type="match status" value="1"/>
</dbReference>
<comment type="cofactor">
    <cofactor evidence="1">
        <name>pantetheine 4'-phosphate</name>
        <dbReference type="ChEBI" id="CHEBI:47942"/>
    </cofactor>
</comment>
<dbReference type="SMART" id="SM00825">
    <property type="entry name" value="PKS_KS"/>
    <property type="match status" value="1"/>
</dbReference>
<dbReference type="Pfam" id="PF16197">
    <property type="entry name" value="KAsynt_C_assoc"/>
    <property type="match status" value="1"/>
</dbReference>
<evidence type="ECO:0000313" key="13">
    <source>
        <dbReference type="Proteomes" id="UP001403094"/>
    </source>
</evidence>
<evidence type="ECO:0000256" key="1">
    <source>
        <dbReference type="ARBA" id="ARBA00001957"/>
    </source>
</evidence>
<dbReference type="Pfam" id="PF02801">
    <property type="entry name" value="Ketoacyl-synt_C"/>
    <property type="match status" value="1"/>
</dbReference>
<dbReference type="InterPro" id="IPR015083">
    <property type="entry name" value="NorB/c/GfsB-D-like_docking"/>
</dbReference>
<dbReference type="Pfam" id="PF21089">
    <property type="entry name" value="PKS_DH_N"/>
    <property type="match status" value="1"/>
</dbReference>
<dbReference type="PROSITE" id="PS50075">
    <property type="entry name" value="CARRIER"/>
    <property type="match status" value="1"/>
</dbReference>
<dbReference type="SUPFAM" id="SSF53901">
    <property type="entry name" value="Thiolase-like"/>
    <property type="match status" value="1"/>
</dbReference>
<keyword evidence="7" id="KW-0511">Multifunctional enzyme</keyword>
<dbReference type="SMART" id="SM00823">
    <property type="entry name" value="PKS_PP"/>
    <property type="match status" value="1"/>
</dbReference>
<feature type="region of interest" description="Disordered" evidence="9">
    <location>
        <begin position="1151"/>
        <end position="1190"/>
    </location>
</feature>
<dbReference type="SUPFAM" id="SSF55048">
    <property type="entry name" value="Probable ACP-binding domain of malonyl-CoA ACP transacylase"/>
    <property type="match status" value="1"/>
</dbReference>
<dbReference type="Proteomes" id="UP001403094">
    <property type="component" value="Unassembled WGS sequence"/>
</dbReference>
<feature type="region of interest" description="Disordered" evidence="9">
    <location>
        <begin position="1014"/>
        <end position="1050"/>
    </location>
</feature>
<reference evidence="13" key="1">
    <citation type="journal article" date="2019" name="Int. J. Syst. Evol. Microbiol.">
        <title>The Global Catalogue of Microorganisms (GCM) 10K type strain sequencing project: providing services to taxonomists for standard genome sequencing and annotation.</title>
        <authorList>
            <consortium name="The Broad Institute Genomics Platform"/>
            <consortium name="The Broad Institute Genome Sequencing Center for Infectious Disease"/>
            <person name="Wu L."/>
            <person name="Ma J."/>
        </authorList>
    </citation>
    <scope>NUCLEOTIDE SEQUENCE [LARGE SCALE GENOMIC DNA]</scope>
    <source>
        <strain evidence="13">JCM 14549</strain>
    </source>
</reference>
<dbReference type="PANTHER" id="PTHR43775">
    <property type="entry name" value="FATTY ACID SYNTHASE"/>
    <property type="match status" value="1"/>
</dbReference>
<feature type="domain" description="Carrier" evidence="10">
    <location>
        <begin position="1190"/>
        <end position="1268"/>
    </location>
</feature>
<dbReference type="SMART" id="SM00827">
    <property type="entry name" value="PKS_AT"/>
    <property type="match status" value="1"/>
</dbReference>
<dbReference type="InterPro" id="IPR020841">
    <property type="entry name" value="PKS_Beta-ketoAc_synthase_dom"/>
</dbReference>
<dbReference type="PANTHER" id="PTHR43775:SF51">
    <property type="entry name" value="INACTIVE PHENOLPHTHIOCEROL SYNTHESIS POLYKETIDE SYNTHASE TYPE I PKS1-RELATED"/>
    <property type="match status" value="1"/>
</dbReference>
<dbReference type="Pfam" id="PF00109">
    <property type="entry name" value="ketoacyl-synt"/>
    <property type="match status" value="1"/>
</dbReference>
<organism evidence="12 13">
    <name type="scientific">Streptomyces cheonanensis</name>
    <dbReference type="NCBI Taxonomy" id="312720"/>
    <lineage>
        <taxon>Bacteria</taxon>
        <taxon>Bacillati</taxon>
        <taxon>Actinomycetota</taxon>
        <taxon>Actinomycetes</taxon>
        <taxon>Kitasatosporales</taxon>
        <taxon>Streptomycetaceae</taxon>
        <taxon>Streptomyces</taxon>
    </lineage>
</organism>
<keyword evidence="4" id="KW-0597">Phosphoprotein</keyword>
<proteinExistence type="predicted"/>
<dbReference type="InterPro" id="IPR042104">
    <property type="entry name" value="PKS_dehydratase_sf"/>
</dbReference>
<feature type="compositionally biased region" description="Low complexity" evidence="9">
    <location>
        <begin position="1174"/>
        <end position="1187"/>
    </location>
</feature>